<evidence type="ECO:0000259" key="3">
    <source>
        <dbReference type="Pfam" id="PF18962"/>
    </source>
</evidence>
<name>A0A7G8PQJ5_9FLAO</name>
<evidence type="ECO:0000313" key="4">
    <source>
        <dbReference type="EMBL" id="QNJ96611.1"/>
    </source>
</evidence>
<keyword evidence="2" id="KW-0472">Membrane</keyword>
<dbReference type="EMBL" id="CP052909">
    <property type="protein sequence ID" value="QNJ96611.1"/>
    <property type="molecule type" value="Genomic_DNA"/>
</dbReference>
<keyword evidence="5" id="KW-1185">Reference proteome</keyword>
<dbReference type="InterPro" id="IPR026444">
    <property type="entry name" value="Secre_tail"/>
</dbReference>
<evidence type="ECO:0000256" key="1">
    <source>
        <dbReference type="ARBA" id="ARBA00022729"/>
    </source>
</evidence>
<dbReference type="NCBIfam" id="TIGR04183">
    <property type="entry name" value="Por_Secre_tail"/>
    <property type="match status" value="1"/>
</dbReference>
<keyword evidence="2" id="KW-0812">Transmembrane</keyword>
<feature type="transmembrane region" description="Helical" evidence="2">
    <location>
        <begin position="64"/>
        <end position="86"/>
    </location>
</feature>
<dbReference type="InterPro" id="IPR011042">
    <property type="entry name" value="6-blade_b-propeller_TolB-like"/>
</dbReference>
<gene>
    <name evidence="4" type="ORF">ALE3EI_0020</name>
</gene>
<proteinExistence type="predicted"/>
<dbReference type="AlphaFoldDB" id="A0A7G8PQJ5"/>
<dbReference type="KEGG" id="alti:ALE3EI_0020"/>
<dbReference type="Pfam" id="PF18962">
    <property type="entry name" value="Por_Secre_tail"/>
    <property type="match status" value="1"/>
</dbReference>
<feature type="transmembrane region" description="Helical" evidence="2">
    <location>
        <begin position="20"/>
        <end position="43"/>
    </location>
</feature>
<feature type="domain" description="Secretion system C-terminal sorting" evidence="3">
    <location>
        <begin position="439"/>
        <end position="506"/>
    </location>
</feature>
<evidence type="ECO:0000256" key="2">
    <source>
        <dbReference type="SAM" id="Phobius"/>
    </source>
</evidence>
<dbReference type="SUPFAM" id="SSF63825">
    <property type="entry name" value="YWTD domain"/>
    <property type="match status" value="1"/>
</dbReference>
<keyword evidence="2" id="KW-1133">Transmembrane helix</keyword>
<protein>
    <recommendedName>
        <fullName evidence="3">Secretion system C-terminal sorting domain-containing protein</fullName>
    </recommendedName>
</protein>
<evidence type="ECO:0000313" key="5">
    <source>
        <dbReference type="Proteomes" id="UP000515514"/>
    </source>
</evidence>
<reference evidence="4 5" key="1">
    <citation type="submission" date="2020-04" db="EMBL/GenBank/DDBJ databases">
        <title>Genome sequence of Altibacter aquimarinus strain ALE3EI.</title>
        <authorList>
            <person name="Oh H.-M."/>
            <person name="Jang D."/>
        </authorList>
    </citation>
    <scope>NUCLEOTIDE SEQUENCE [LARGE SCALE GENOMIC DNA]</scope>
    <source>
        <strain evidence="4 5">ALE3EI</strain>
    </source>
</reference>
<sequence length="510" mass="54440">MGKGLPNETSKRITNSLLILLWKLSGYLVMVLGRALPGNLLLYHINRFKILSILAQLNKPIMKIITSKIILFALLFIFLSGSIAYAQDRIAVIQSPNVVLLDPANGAIVDPSFIDLTPLNPGTPKGIIQVLDEIWISDQIRDRIDRFDLSGTYLSTISGGLDNIKGMAVVNGEVWVTNADNGNGAPGDAIVRFDLDGNNLGSFSTGDSTFDIIDIGGGEVYLSYINGGSRIERRDYSGALLGNVVNNNVVNFVQQMEVVDNTSLYAAVFSVAGANSSGLYEFDRNTGAILNYYGAQGSLRGVAILDDDNVLISNGAGIHILDPGTGNATTVAAGSSQFFGRVSLTPCTPPPTPTGDAMQSFPPGATLADIVVSPSSVTWFATEMDAMNGTNPLPLSTPLVDGTTYYAVNIVNNCLSNFLAVTVEIILSVGDNELAVSSVYPNPTTGLVTISNSQQIEQLTVYTLLGQQVMQQKVNSNKTTLDVSSLSAAIYLIHIDLGDHQQTVRLIKQD</sequence>
<dbReference type="Gene3D" id="2.120.10.30">
    <property type="entry name" value="TolB, C-terminal domain"/>
    <property type="match status" value="1"/>
</dbReference>
<keyword evidence="1" id="KW-0732">Signal</keyword>
<organism evidence="4 5">
    <name type="scientific">Constantimarinum furrinae</name>
    <dbReference type="NCBI Taxonomy" id="2562285"/>
    <lineage>
        <taxon>Bacteria</taxon>
        <taxon>Pseudomonadati</taxon>
        <taxon>Bacteroidota</taxon>
        <taxon>Flavobacteriia</taxon>
        <taxon>Flavobacteriales</taxon>
        <taxon>Flavobacteriaceae</taxon>
        <taxon>Altibacter/Constantimarinum group</taxon>
        <taxon>Constantimarinum</taxon>
    </lineage>
</organism>
<dbReference type="Proteomes" id="UP000515514">
    <property type="component" value="Chromosome"/>
</dbReference>
<accession>A0A7G8PQJ5</accession>